<evidence type="ECO:0000313" key="3">
    <source>
        <dbReference type="Proteomes" id="UP000316225"/>
    </source>
</evidence>
<feature type="region of interest" description="Disordered" evidence="1">
    <location>
        <begin position="21"/>
        <end position="45"/>
    </location>
</feature>
<dbReference type="Proteomes" id="UP000316225">
    <property type="component" value="Unassembled WGS sequence"/>
</dbReference>
<evidence type="ECO:0000256" key="1">
    <source>
        <dbReference type="SAM" id="MobiDB-lite"/>
    </source>
</evidence>
<dbReference type="AlphaFoldDB" id="A0A562NL91"/>
<keyword evidence="3" id="KW-1185">Reference proteome</keyword>
<organism evidence="2 3">
    <name type="scientific">Paracoccus sulfuroxidans</name>
    <dbReference type="NCBI Taxonomy" id="384678"/>
    <lineage>
        <taxon>Bacteria</taxon>
        <taxon>Pseudomonadati</taxon>
        <taxon>Pseudomonadota</taxon>
        <taxon>Alphaproteobacteria</taxon>
        <taxon>Rhodobacterales</taxon>
        <taxon>Paracoccaceae</taxon>
        <taxon>Paracoccus</taxon>
    </lineage>
</organism>
<accession>A0A562NL91</accession>
<dbReference type="RefSeq" id="WP_158637523.1">
    <property type="nucleotide sequence ID" value="NZ_VLKU01000008.1"/>
</dbReference>
<reference evidence="2 3" key="1">
    <citation type="journal article" date="2015" name="Stand. Genomic Sci.">
        <title>Genomic Encyclopedia of Bacterial and Archaeal Type Strains, Phase III: the genomes of soil and plant-associated and newly described type strains.</title>
        <authorList>
            <person name="Whitman W.B."/>
            <person name="Woyke T."/>
            <person name="Klenk H.P."/>
            <person name="Zhou Y."/>
            <person name="Lilburn T.G."/>
            <person name="Beck B.J."/>
            <person name="De Vos P."/>
            <person name="Vandamme P."/>
            <person name="Eisen J.A."/>
            <person name="Garrity G."/>
            <person name="Hugenholtz P."/>
            <person name="Kyrpides N.C."/>
        </authorList>
    </citation>
    <scope>NUCLEOTIDE SEQUENCE [LARGE SCALE GENOMIC DNA]</scope>
    <source>
        <strain evidence="2 3">CGMCC 1.5364</strain>
    </source>
</reference>
<proteinExistence type="predicted"/>
<feature type="compositionally biased region" description="Basic and acidic residues" evidence="1">
    <location>
        <begin position="23"/>
        <end position="45"/>
    </location>
</feature>
<name>A0A562NL91_9RHOB</name>
<protein>
    <submittedName>
        <fullName evidence="2">Uncharacterized protein</fullName>
    </submittedName>
</protein>
<gene>
    <name evidence="2" type="ORF">IQ24_02636</name>
</gene>
<sequence length="45" mass="4983">MNAQTPQTNWQSIGDLVAALAQKETRQRANAPGDDRQTQKENGDE</sequence>
<comment type="caution">
    <text evidence="2">The sequence shown here is derived from an EMBL/GenBank/DDBJ whole genome shotgun (WGS) entry which is preliminary data.</text>
</comment>
<evidence type="ECO:0000313" key="2">
    <source>
        <dbReference type="EMBL" id="TWI32761.1"/>
    </source>
</evidence>
<dbReference type="EMBL" id="VLKU01000008">
    <property type="protein sequence ID" value="TWI32761.1"/>
    <property type="molecule type" value="Genomic_DNA"/>
</dbReference>